<dbReference type="EMBL" id="SNQI01000001">
    <property type="protein sequence ID" value="TEW76698.1"/>
    <property type="molecule type" value="Genomic_DNA"/>
</dbReference>
<dbReference type="InterPro" id="IPR023187">
    <property type="entry name" value="Tscrpt_reg_MarR-type_CS"/>
</dbReference>
<reference evidence="5 6" key="1">
    <citation type="journal article" date="2011" name="J. Microbiol.">
        <title>Gramella jeungdoensis sp. nov., isolated from a solar saltern in Korea.</title>
        <authorList>
            <person name="Joung Y."/>
            <person name="Kim H."/>
            <person name="Jang T."/>
            <person name="Ahn T.S."/>
            <person name="Joh K."/>
        </authorList>
    </citation>
    <scope>NUCLEOTIDE SEQUENCE [LARGE SCALE GENOMIC DNA]</scope>
    <source>
        <strain evidence="5 6">KCTC 23123</strain>
    </source>
</reference>
<dbReference type="PANTHER" id="PTHR42756">
    <property type="entry name" value="TRANSCRIPTIONAL REGULATOR, MARR"/>
    <property type="match status" value="1"/>
</dbReference>
<gene>
    <name evidence="5" type="ORF">E2488_02285</name>
</gene>
<dbReference type="OrthoDB" id="996843at2"/>
<dbReference type="Pfam" id="PF12802">
    <property type="entry name" value="MarR_2"/>
    <property type="match status" value="1"/>
</dbReference>
<name>A0A4Y8AXI5_9FLAO</name>
<dbReference type="SMART" id="SM00347">
    <property type="entry name" value="HTH_MARR"/>
    <property type="match status" value="1"/>
</dbReference>
<evidence type="ECO:0000256" key="3">
    <source>
        <dbReference type="ARBA" id="ARBA00023163"/>
    </source>
</evidence>
<protein>
    <submittedName>
        <fullName evidence="5">MarR family transcriptional regulator</fullName>
    </submittedName>
</protein>
<accession>A0A4Y8AXI5</accession>
<keyword evidence="1" id="KW-0805">Transcription regulation</keyword>
<keyword evidence="6" id="KW-1185">Reference proteome</keyword>
<dbReference type="PROSITE" id="PS01117">
    <property type="entry name" value="HTH_MARR_1"/>
    <property type="match status" value="1"/>
</dbReference>
<feature type="domain" description="HTH marR-type" evidence="4">
    <location>
        <begin position="29"/>
        <end position="163"/>
    </location>
</feature>
<keyword evidence="2" id="KW-0238">DNA-binding</keyword>
<dbReference type="GO" id="GO:0003677">
    <property type="term" value="F:DNA binding"/>
    <property type="evidence" value="ECO:0007669"/>
    <property type="project" value="UniProtKB-KW"/>
</dbReference>
<keyword evidence="3" id="KW-0804">Transcription</keyword>
<sequence length="173" mass="19784">MLTFINIVVGATMLINIIFAKIKNILFLETSIFPWIGIIAKMQACFINKTFKDHSIDLSIEQFIVLNVLTKNNGKTQNDLALITESDKTSLSRLIKTMEKKGLISRKSIKTDKRVKTIYLTNYGEKIYLTTLPLLKKTIKKFQKGISDTEIFQAIDTIKKIQLNISKVHSFKL</sequence>
<evidence type="ECO:0000313" key="5">
    <source>
        <dbReference type="EMBL" id="TEW76698.1"/>
    </source>
</evidence>
<evidence type="ECO:0000313" key="6">
    <source>
        <dbReference type="Proteomes" id="UP000298517"/>
    </source>
</evidence>
<dbReference type="GO" id="GO:0003700">
    <property type="term" value="F:DNA-binding transcription factor activity"/>
    <property type="evidence" value="ECO:0007669"/>
    <property type="project" value="InterPro"/>
</dbReference>
<dbReference type="InterPro" id="IPR000835">
    <property type="entry name" value="HTH_MarR-typ"/>
</dbReference>
<dbReference type="Gene3D" id="1.10.10.10">
    <property type="entry name" value="Winged helix-like DNA-binding domain superfamily/Winged helix DNA-binding domain"/>
    <property type="match status" value="1"/>
</dbReference>
<organism evidence="5 6">
    <name type="scientific">Gramella jeungdoensis</name>
    <dbReference type="NCBI Taxonomy" id="708091"/>
    <lineage>
        <taxon>Bacteria</taxon>
        <taxon>Pseudomonadati</taxon>
        <taxon>Bacteroidota</taxon>
        <taxon>Flavobacteriia</taxon>
        <taxon>Flavobacteriales</taxon>
        <taxon>Flavobacteriaceae</taxon>
        <taxon>Christiangramia</taxon>
    </lineage>
</organism>
<dbReference type="PROSITE" id="PS50995">
    <property type="entry name" value="HTH_MARR_2"/>
    <property type="match status" value="1"/>
</dbReference>
<dbReference type="PRINTS" id="PR00598">
    <property type="entry name" value="HTHMARR"/>
</dbReference>
<comment type="caution">
    <text evidence="5">The sequence shown here is derived from an EMBL/GenBank/DDBJ whole genome shotgun (WGS) entry which is preliminary data.</text>
</comment>
<proteinExistence type="predicted"/>
<dbReference type="RefSeq" id="WP_134246708.1">
    <property type="nucleotide sequence ID" value="NZ_SNQI01000001.1"/>
</dbReference>
<dbReference type="InterPro" id="IPR036388">
    <property type="entry name" value="WH-like_DNA-bd_sf"/>
</dbReference>
<evidence type="ECO:0000256" key="1">
    <source>
        <dbReference type="ARBA" id="ARBA00023015"/>
    </source>
</evidence>
<evidence type="ECO:0000259" key="4">
    <source>
        <dbReference type="PROSITE" id="PS50995"/>
    </source>
</evidence>
<dbReference type="InterPro" id="IPR036390">
    <property type="entry name" value="WH_DNA-bd_sf"/>
</dbReference>
<dbReference type="AlphaFoldDB" id="A0A4Y8AXI5"/>
<dbReference type="PANTHER" id="PTHR42756:SF1">
    <property type="entry name" value="TRANSCRIPTIONAL REPRESSOR OF EMRAB OPERON"/>
    <property type="match status" value="1"/>
</dbReference>
<dbReference type="SUPFAM" id="SSF46785">
    <property type="entry name" value="Winged helix' DNA-binding domain"/>
    <property type="match status" value="1"/>
</dbReference>
<evidence type="ECO:0000256" key="2">
    <source>
        <dbReference type="ARBA" id="ARBA00023125"/>
    </source>
</evidence>
<dbReference type="Proteomes" id="UP000298517">
    <property type="component" value="Unassembled WGS sequence"/>
</dbReference>